<feature type="transmembrane region" description="Helical" evidence="17">
    <location>
        <begin position="42"/>
        <end position="63"/>
    </location>
</feature>
<dbReference type="HAMAP" id="MF_01006">
    <property type="entry name" value="Undec_diphosphatase"/>
    <property type="match status" value="1"/>
</dbReference>
<keyword evidence="7 17" id="KW-0378">Hydrolase</keyword>
<comment type="similarity">
    <text evidence="2 17">Belongs to the UppP family.</text>
</comment>
<dbReference type="EMBL" id="AP012029">
    <property type="protein sequence ID" value="BAJ63341.1"/>
    <property type="molecule type" value="Genomic_DNA"/>
</dbReference>
<comment type="function">
    <text evidence="17">Catalyzes the dephosphorylation of undecaprenyl diphosphate (UPP). Confers resistance to bacitracin.</text>
</comment>
<evidence type="ECO:0000256" key="3">
    <source>
        <dbReference type="ARBA" id="ARBA00012374"/>
    </source>
</evidence>
<evidence type="ECO:0000256" key="17">
    <source>
        <dbReference type="HAMAP-Rule" id="MF_01006"/>
    </source>
</evidence>
<comment type="subcellular location">
    <subcellularLocation>
        <location evidence="1 17">Cell membrane</location>
        <topology evidence="1 17">Multi-pass membrane protein</topology>
    </subcellularLocation>
</comment>
<feature type="transmembrane region" description="Helical" evidence="17">
    <location>
        <begin position="7"/>
        <end position="36"/>
    </location>
</feature>
<evidence type="ECO:0000256" key="7">
    <source>
        <dbReference type="ARBA" id="ARBA00022801"/>
    </source>
</evidence>
<comment type="catalytic activity">
    <reaction evidence="16 17">
        <text>di-trans,octa-cis-undecaprenyl diphosphate + H2O = di-trans,octa-cis-undecaprenyl phosphate + phosphate + H(+)</text>
        <dbReference type="Rhea" id="RHEA:28094"/>
        <dbReference type="ChEBI" id="CHEBI:15377"/>
        <dbReference type="ChEBI" id="CHEBI:15378"/>
        <dbReference type="ChEBI" id="CHEBI:43474"/>
        <dbReference type="ChEBI" id="CHEBI:58405"/>
        <dbReference type="ChEBI" id="CHEBI:60392"/>
        <dbReference type="EC" id="3.6.1.27"/>
    </reaction>
</comment>
<evidence type="ECO:0000256" key="4">
    <source>
        <dbReference type="ARBA" id="ARBA00021581"/>
    </source>
</evidence>
<dbReference type="GO" id="GO:0008360">
    <property type="term" value="P:regulation of cell shape"/>
    <property type="evidence" value="ECO:0007669"/>
    <property type="project" value="UniProtKB-KW"/>
</dbReference>
<dbReference type="OrthoDB" id="9808289at2"/>
<evidence type="ECO:0000256" key="5">
    <source>
        <dbReference type="ARBA" id="ARBA00022475"/>
    </source>
</evidence>
<keyword evidence="8 17" id="KW-0133">Cell shape</keyword>
<organism evidence="18 19">
    <name type="scientific">Anaerolinea thermophila (strain DSM 14523 / JCM 11388 / NBRC 100420 / UNI-1)</name>
    <dbReference type="NCBI Taxonomy" id="926569"/>
    <lineage>
        <taxon>Bacteria</taxon>
        <taxon>Bacillati</taxon>
        <taxon>Chloroflexota</taxon>
        <taxon>Anaerolineae</taxon>
        <taxon>Anaerolineales</taxon>
        <taxon>Anaerolineaceae</taxon>
        <taxon>Anaerolinea</taxon>
    </lineage>
</organism>
<dbReference type="InterPro" id="IPR003824">
    <property type="entry name" value="UppP"/>
</dbReference>
<evidence type="ECO:0000256" key="11">
    <source>
        <dbReference type="ARBA" id="ARBA00023136"/>
    </source>
</evidence>
<dbReference type="InParanoid" id="E8N4H7"/>
<protein>
    <recommendedName>
        <fullName evidence="4 17">Undecaprenyl-diphosphatase</fullName>
        <ecNumber evidence="3 17">3.6.1.27</ecNumber>
    </recommendedName>
    <alternativeName>
        <fullName evidence="15 17">Bacitracin resistance protein</fullName>
    </alternativeName>
    <alternativeName>
        <fullName evidence="14 17">Undecaprenyl pyrophosphate phosphatase</fullName>
    </alternativeName>
</protein>
<keyword evidence="19" id="KW-1185">Reference proteome</keyword>
<dbReference type="FunCoup" id="E8N4H7">
    <property type="interactions" value="304"/>
</dbReference>
<evidence type="ECO:0000256" key="13">
    <source>
        <dbReference type="ARBA" id="ARBA00023316"/>
    </source>
</evidence>
<gene>
    <name evidence="17 18" type="primary">uppP</name>
    <name evidence="18" type="ordered locus">ANT_13070</name>
</gene>
<keyword evidence="10 17" id="KW-1133">Transmembrane helix</keyword>
<evidence type="ECO:0000256" key="16">
    <source>
        <dbReference type="ARBA" id="ARBA00047594"/>
    </source>
</evidence>
<keyword evidence="6 17" id="KW-0812">Transmembrane</keyword>
<keyword evidence="9 17" id="KW-0573">Peptidoglycan synthesis</keyword>
<dbReference type="RefSeq" id="WP_013559729.1">
    <property type="nucleotide sequence ID" value="NC_014960.1"/>
</dbReference>
<dbReference type="KEGG" id="atm:ANT_13070"/>
<sequence length="273" mass="29759">MTLLEAIILGIVQGLTEFLPISSSAHLVIVPALFGWKLDPQIVFPFDVIIQVGTLVAVIAYFWQDLWKILIAWMRGIQHRNLFETPDARLGWYILLATLPASIAGVFLKSAVEAAFHSLTTTASFLLGTAVLLFLAEMLGKRTRSLSQMNALDAIVSGFFQALAIFPGISRSGSTITGGLLRGLDRPSAARFSFLMSIPIMLAAGAMEGLNLIREPGLWEFLPQLSAGFITAAIVGYASIHWLLGYLQRHSLRSFALYCLVVGAGILAWQILL</sequence>
<dbReference type="EC" id="3.6.1.27" evidence="3 17"/>
<dbReference type="Proteomes" id="UP000008922">
    <property type="component" value="Chromosome"/>
</dbReference>
<evidence type="ECO:0000313" key="18">
    <source>
        <dbReference type="EMBL" id="BAJ63341.1"/>
    </source>
</evidence>
<keyword evidence="13 17" id="KW-0961">Cell wall biogenesis/degradation</keyword>
<reference evidence="18 19" key="1">
    <citation type="submission" date="2010-12" db="EMBL/GenBank/DDBJ databases">
        <title>Whole genome sequence of Anaerolinea thermophila UNI-1.</title>
        <authorList>
            <person name="Narita-Yamada S."/>
            <person name="Kishi E."/>
            <person name="Watanabe Y."/>
            <person name="Takasaki K."/>
            <person name="Ankai A."/>
            <person name="Oguchi A."/>
            <person name="Fukui S."/>
            <person name="Takahashi M."/>
            <person name="Yashiro I."/>
            <person name="Hosoyama A."/>
            <person name="Sekiguchi Y."/>
            <person name="Hanada S."/>
            <person name="Fujita N."/>
        </authorList>
    </citation>
    <scope>NUCLEOTIDE SEQUENCE [LARGE SCALE GENOMIC DNA]</scope>
    <source>
        <strain evidence="19">DSM 14523 / JCM 11388 / NBRC 100420 / UNI-1</strain>
    </source>
</reference>
<evidence type="ECO:0000256" key="9">
    <source>
        <dbReference type="ARBA" id="ARBA00022984"/>
    </source>
</evidence>
<dbReference type="GO" id="GO:0005886">
    <property type="term" value="C:plasma membrane"/>
    <property type="evidence" value="ECO:0007669"/>
    <property type="project" value="UniProtKB-SubCell"/>
</dbReference>
<dbReference type="HOGENOM" id="CLU_060296_1_0_0"/>
<dbReference type="GO" id="GO:0046677">
    <property type="term" value="P:response to antibiotic"/>
    <property type="evidence" value="ECO:0007669"/>
    <property type="project" value="UniProtKB-UniRule"/>
</dbReference>
<dbReference type="AlphaFoldDB" id="E8N4H7"/>
<feature type="transmembrane region" description="Helical" evidence="17">
    <location>
        <begin position="189"/>
        <end position="213"/>
    </location>
</feature>
<dbReference type="STRING" id="926569.ANT_13070"/>
<dbReference type="GO" id="GO:0009252">
    <property type="term" value="P:peptidoglycan biosynthetic process"/>
    <property type="evidence" value="ECO:0007669"/>
    <property type="project" value="UniProtKB-KW"/>
</dbReference>
<accession>E8N4H7</accession>
<evidence type="ECO:0000256" key="6">
    <source>
        <dbReference type="ARBA" id="ARBA00022692"/>
    </source>
</evidence>
<evidence type="ECO:0000256" key="14">
    <source>
        <dbReference type="ARBA" id="ARBA00032707"/>
    </source>
</evidence>
<evidence type="ECO:0000313" key="19">
    <source>
        <dbReference type="Proteomes" id="UP000008922"/>
    </source>
</evidence>
<feature type="transmembrane region" description="Helical" evidence="17">
    <location>
        <begin position="255"/>
        <end position="272"/>
    </location>
</feature>
<evidence type="ECO:0000256" key="15">
    <source>
        <dbReference type="ARBA" id="ARBA00032932"/>
    </source>
</evidence>
<evidence type="ECO:0000256" key="10">
    <source>
        <dbReference type="ARBA" id="ARBA00022989"/>
    </source>
</evidence>
<evidence type="ECO:0000256" key="8">
    <source>
        <dbReference type="ARBA" id="ARBA00022960"/>
    </source>
</evidence>
<dbReference type="eggNOG" id="COG1968">
    <property type="taxonomic scope" value="Bacteria"/>
</dbReference>
<dbReference type="PANTHER" id="PTHR30622">
    <property type="entry name" value="UNDECAPRENYL-DIPHOSPHATASE"/>
    <property type="match status" value="1"/>
</dbReference>
<comment type="miscellaneous">
    <text evidence="17">Bacitracin is thought to be involved in the inhibition of peptidoglycan synthesis by sequestering undecaprenyl diphosphate, thereby reducing the pool of lipid carrier available.</text>
</comment>
<dbReference type="NCBIfam" id="TIGR00753">
    <property type="entry name" value="undec_PP_bacA"/>
    <property type="match status" value="1"/>
</dbReference>
<keyword evidence="11 17" id="KW-0472">Membrane</keyword>
<evidence type="ECO:0000256" key="2">
    <source>
        <dbReference type="ARBA" id="ARBA00010621"/>
    </source>
</evidence>
<dbReference type="PANTHER" id="PTHR30622:SF4">
    <property type="entry name" value="UNDECAPRENYL-DIPHOSPHATASE"/>
    <property type="match status" value="1"/>
</dbReference>
<evidence type="ECO:0000256" key="1">
    <source>
        <dbReference type="ARBA" id="ARBA00004651"/>
    </source>
</evidence>
<feature type="transmembrane region" description="Helical" evidence="17">
    <location>
        <begin position="114"/>
        <end position="139"/>
    </location>
</feature>
<keyword evidence="5 17" id="KW-1003">Cell membrane</keyword>
<proteinExistence type="inferred from homology"/>
<dbReference type="Pfam" id="PF02673">
    <property type="entry name" value="BacA"/>
    <property type="match status" value="1"/>
</dbReference>
<name>E8N4H7_ANATU</name>
<evidence type="ECO:0000256" key="12">
    <source>
        <dbReference type="ARBA" id="ARBA00023251"/>
    </source>
</evidence>
<feature type="transmembrane region" description="Helical" evidence="17">
    <location>
        <begin position="90"/>
        <end position="108"/>
    </location>
</feature>
<feature type="transmembrane region" description="Helical" evidence="17">
    <location>
        <begin position="225"/>
        <end position="243"/>
    </location>
</feature>
<dbReference type="GO" id="GO:0071555">
    <property type="term" value="P:cell wall organization"/>
    <property type="evidence" value="ECO:0007669"/>
    <property type="project" value="UniProtKB-KW"/>
</dbReference>
<dbReference type="GO" id="GO:0050380">
    <property type="term" value="F:undecaprenyl-diphosphatase activity"/>
    <property type="evidence" value="ECO:0007669"/>
    <property type="project" value="UniProtKB-UniRule"/>
</dbReference>
<keyword evidence="12 17" id="KW-0046">Antibiotic resistance</keyword>